<dbReference type="InterPro" id="IPR014825">
    <property type="entry name" value="DNA_alkylation"/>
</dbReference>
<dbReference type="CDD" id="cd06561">
    <property type="entry name" value="AlkD_like"/>
    <property type="match status" value="1"/>
</dbReference>
<dbReference type="EMBL" id="JAPNKA010000001">
    <property type="protein sequence ID" value="MCY1079842.1"/>
    <property type="molecule type" value="Genomic_DNA"/>
</dbReference>
<keyword evidence="2" id="KW-1185">Reference proteome</keyword>
<comment type="caution">
    <text evidence="1">The sequence shown here is derived from an EMBL/GenBank/DDBJ whole genome shotgun (WGS) entry which is preliminary data.</text>
</comment>
<organism evidence="1 2">
    <name type="scientific">Archangium lansingense</name>
    <dbReference type="NCBI Taxonomy" id="2995310"/>
    <lineage>
        <taxon>Bacteria</taxon>
        <taxon>Pseudomonadati</taxon>
        <taxon>Myxococcota</taxon>
        <taxon>Myxococcia</taxon>
        <taxon>Myxococcales</taxon>
        <taxon>Cystobacterineae</taxon>
        <taxon>Archangiaceae</taxon>
        <taxon>Archangium</taxon>
    </lineage>
</organism>
<proteinExistence type="predicted"/>
<reference evidence="1 2" key="1">
    <citation type="submission" date="2022-11" db="EMBL/GenBank/DDBJ databases">
        <title>Minimal conservation of predation-associated metabolite biosynthetic gene clusters underscores biosynthetic potential of Myxococcota including descriptions for ten novel species: Archangium lansinium sp. nov., Myxococcus landrumus sp. nov., Nannocystis bai.</title>
        <authorList>
            <person name="Ahearne A."/>
            <person name="Stevens C."/>
            <person name="Phillips K."/>
        </authorList>
    </citation>
    <scope>NUCLEOTIDE SEQUENCE [LARGE SCALE GENOMIC DNA]</scope>
    <source>
        <strain evidence="1 2">MIWBW</strain>
    </source>
</reference>
<dbReference type="Gene3D" id="1.25.10.90">
    <property type="match status" value="1"/>
</dbReference>
<protein>
    <submittedName>
        <fullName evidence="1">DNA alkylation repair protein</fullName>
    </submittedName>
</protein>
<evidence type="ECO:0000313" key="2">
    <source>
        <dbReference type="Proteomes" id="UP001207654"/>
    </source>
</evidence>
<evidence type="ECO:0000313" key="1">
    <source>
        <dbReference type="EMBL" id="MCY1079842.1"/>
    </source>
</evidence>
<sequence length="220" mass="24940">MLQWLKDHSTQATLDGMARYAIPSDKAFGVAMRDMKALGKKLGHNHELALALWDTGWYEARMLASFVDDPALVTAAQMDRWCKDFDNWAICDTMCFNLFDRTPHRWAKVTQWSNKRNEFEKRTAFALLWSLTVHDRHADDEAFIRGLALIEREAGDERNFVKKAVNMALRAIGKRNRALNAAAVAVARRLADSEQGAARWVGKDALGELTSPAVTKRFKS</sequence>
<dbReference type="PANTHER" id="PTHR41291:SF1">
    <property type="entry name" value="DNA ALKYLATION REPAIR PROTEIN"/>
    <property type="match status" value="1"/>
</dbReference>
<dbReference type="Proteomes" id="UP001207654">
    <property type="component" value="Unassembled WGS sequence"/>
</dbReference>
<dbReference type="SUPFAM" id="SSF48371">
    <property type="entry name" value="ARM repeat"/>
    <property type="match status" value="1"/>
</dbReference>
<name>A0ABT4ADU3_9BACT</name>
<dbReference type="PANTHER" id="PTHR41291">
    <property type="entry name" value="DNA ALKYLATION REPAIR PROTEIN"/>
    <property type="match status" value="1"/>
</dbReference>
<dbReference type="RefSeq" id="WP_267538536.1">
    <property type="nucleotide sequence ID" value="NZ_JAPNKA010000001.1"/>
</dbReference>
<accession>A0ABT4ADU3</accession>
<dbReference type="InterPro" id="IPR016024">
    <property type="entry name" value="ARM-type_fold"/>
</dbReference>
<dbReference type="Pfam" id="PF08713">
    <property type="entry name" value="DNA_alkylation"/>
    <property type="match status" value="1"/>
</dbReference>
<gene>
    <name evidence="1" type="ORF">OV287_35845</name>
</gene>